<protein>
    <recommendedName>
        <fullName evidence="3">Methyltransferase type 11 domain-containing protein</fullName>
    </recommendedName>
</protein>
<evidence type="ECO:0000313" key="2">
    <source>
        <dbReference type="Proteomes" id="UP000799291"/>
    </source>
</evidence>
<accession>A0A6G1IN33</accession>
<organism evidence="1 2">
    <name type="scientific">Lentithecium fluviatile CBS 122367</name>
    <dbReference type="NCBI Taxonomy" id="1168545"/>
    <lineage>
        <taxon>Eukaryota</taxon>
        <taxon>Fungi</taxon>
        <taxon>Dikarya</taxon>
        <taxon>Ascomycota</taxon>
        <taxon>Pezizomycotina</taxon>
        <taxon>Dothideomycetes</taxon>
        <taxon>Pleosporomycetidae</taxon>
        <taxon>Pleosporales</taxon>
        <taxon>Massarineae</taxon>
        <taxon>Lentitheciaceae</taxon>
        <taxon>Lentithecium</taxon>
    </lineage>
</organism>
<dbReference type="Proteomes" id="UP000799291">
    <property type="component" value="Unassembled WGS sequence"/>
</dbReference>
<keyword evidence="2" id="KW-1185">Reference proteome</keyword>
<sequence>MPTHEWLRDFASLDLFPSKHIFSGRTPQSRPLILHIGSGDSTIPYELIKRGYINQICLDFPPLLYPVPAVVGVIWELGDVQKMLAFPDRSIDIGLSKSTLDVIIRGSP</sequence>
<dbReference type="InterPro" id="IPR029063">
    <property type="entry name" value="SAM-dependent_MTases_sf"/>
</dbReference>
<reference evidence="1" key="1">
    <citation type="journal article" date="2020" name="Stud. Mycol.">
        <title>101 Dothideomycetes genomes: a test case for predicting lifestyles and emergence of pathogens.</title>
        <authorList>
            <person name="Haridas S."/>
            <person name="Albert R."/>
            <person name="Binder M."/>
            <person name="Bloem J."/>
            <person name="Labutti K."/>
            <person name="Salamov A."/>
            <person name="Andreopoulos B."/>
            <person name="Baker S."/>
            <person name="Barry K."/>
            <person name="Bills G."/>
            <person name="Bluhm B."/>
            <person name="Cannon C."/>
            <person name="Castanera R."/>
            <person name="Culley D."/>
            <person name="Daum C."/>
            <person name="Ezra D."/>
            <person name="Gonzalez J."/>
            <person name="Henrissat B."/>
            <person name="Kuo A."/>
            <person name="Liang C."/>
            <person name="Lipzen A."/>
            <person name="Lutzoni F."/>
            <person name="Magnuson J."/>
            <person name="Mondo S."/>
            <person name="Nolan M."/>
            <person name="Ohm R."/>
            <person name="Pangilinan J."/>
            <person name="Park H.-J."/>
            <person name="Ramirez L."/>
            <person name="Alfaro M."/>
            <person name="Sun H."/>
            <person name="Tritt A."/>
            <person name="Yoshinaga Y."/>
            <person name="Zwiers L.-H."/>
            <person name="Turgeon B."/>
            <person name="Goodwin S."/>
            <person name="Spatafora J."/>
            <person name="Crous P."/>
            <person name="Grigoriev I."/>
        </authorList>
    </citation>
    <scope>NUCLEOTIDE SEQUENCE</scope>
    <source>
        <strain evidence="1">CBS 122367</strain>
    </source>
</reference>
<dbReference type="Gene3D" id="3.40.50.150">
    <property type="entry name" value="Vaccinia Virus protein VP39"/>
    <property type="match status" value="1"/>
</dbReference>
<dbReference type="AlphaFoldDB" id="A0A6G1IN33"/>
<dbReference type="EMBL" id="MU005603">
    <property type="protein sequence ID" value="KAF2679403.1"/>
    <property type="molecule type" value="Genomic_DNA"/>
</dbReference>
<dbReference type="OrthoDB" id="411785at2759"/>
<gene>
    <name evidence="1" type="ORF">K458DRAFT_460896</name>
</gene>
<evidence type="ECO:0008006" key="3">
    <source>
        <dbReference type="Google" id="ProtNLM"/>
    </source>
</evidence>
<proteinExistence type="predicted"/>
<evidence type="ECO:0000313" key="1">
    <source>
        <dbReference type="EMBL" id="KAF2679403.1"/>
    </source>
</evidence>
<name>A0A6G1IN33_9PLEO</name>